<dbReference type="InterPro" id="IPR006016">
    <property type="entry name" value="UspA"/>
</dbReference>
<dbReference type="EMBL" id="JARULZ010000003">
    <property type="protein sequence ID" value="MEH0639413.1"/>
    <property type="molecule type" value="Genomic_DNA"/>
</dbReference>
<sequence length="294" mass="31843">MQPVVTVGLDGSPESLAAARWAADEAEKRKLTLRLLHAWPLLVPEPARVPSEVDQNYWAKRLVHTARAELQTRHPGLLVVGSLVSDDARNALLQAATESEMTVLGSHRLESVESYFLGDISLPVVARAQRPVILVRADPRQGRAGDQKPVQAAASRVVVALKLHHSSDELLDFAFHSAAARGVPLLAVHGRSVPLHARLPWGVDHEVTEELTGDARKLLDKALQPWREKYPQVEVDDSVRLDGHAKAVVHAAEGASLLVVGRSAHRHGLGAHLGHVVQAALHHVRCPVAVVPHG</sequence>
<dbReference type="Pfam" id="PF00582">
    <property type="entry name" value="Usp"/>
    <property type="match status" value="2"/>
</dbReference>
<evidence type="ECO:0000256" key="1">
    <source>
        <dbReference type="ARBA" id="ARBA00008791"/>
    </source>
</evidence>
<dbReference type="SUPFAM" id="SSF52402">
    <property type="entry name" value="Adenine nucleotide alpha hydrolases-like"/>
    <property type="match status" value="2"/>
</dbReference>
<dbReference type="InterPro" id="IPR006015">
    <property type="entry name" value="Universal_stress_UspA"/>
</dbReference>
<name>A0ABU8B0G8_9ACTN</name>
<dbReference type="InterPro" id="IPR014729">
    <property type="entry name" value="Rossmann-like_a/b/a_fold"/>
</dbReference>
<feature type="domain" description="UspA" evidence="2">
    <location>
        <begin position="156"/>
        <end position="292"/>
    </location>
</feature>
<proteinExistence type="inferred from homology"/>
<dbReference type="Gene3D" id="3.40.50.620">
    <property type="entry name" value="HUPs"/>
    <property type="match status" value="2"/>
</dbReference>
<reference evidence="3" key="1">
    <citation type="submission" date="2023-04" db="EMBL/GenBank/DDBJ databases">
        <title>Genomic diversity of scab-causing Streptomyces spp. in the province of Quebec, Canada.</title>
        <authorList>
            <person name="Biessy A."/>
            <person name="Cadieux M."/>
            <person name="Ciotola M."/>
            <person name="Filion M."/>
        </authorList>
    </citation>
    <scope>NUCLEOTIDE SEQUENCE</scope>
    <source>
        <strain evidence="3">B21-115</strain>
    </source>
</reference>
<dbReference type="Proteomes" id="UP001310290">
    <property type="component" value="Unassembled WGS sequence"/>
</dbReference>
<gene>
    <name evidence="3" type="ORF">QBA35_40390</name>
</gene>
<evidence type="ECO:0000313" key="3">
    <source>
        <dbReference type="EMBL" id="MEH0639413.1"/>
    </source>
</evidence>
<comment type="similarity">
    <text evidence="1">Belongs to the universal stress protein A family.</text>
</comment>
<dbReference type="PANTHER" id="PTHR46553:SF3">
    <property type="entry name" value="ADENINE NUCLEOTIDE ALPHA HYDROLASES-LIKE SUPERFAMILY PROTEIN"/>
    <property type="match status" value="1"/>
</dbReference>
<evidence type="ECO:0000313" key="4">
    <source>
        <dbReference type="Proteomes" id="UP001310290"/>
    </source>
</evidence>
<organism evidence="3 4">
    <name type="scientific">Streptomyces bottropensis</name>
    <dbReference type="NCBI Taxonomy" id="42235"/>
    <lineage>
        <taxon>Bacteria</taxon>
        <taxon>Bacillati</taxon>
        <taxon>Actinomycetota</taxon>
        <taxon>Actinomycetes</taxon>
        <taxon>Kitasatosporales</taxon>
        <taxon>Streptomycetaceae</taxon>
        <taxon>Streptomyces</taxon>
    </lineage>
</organism>
<dbReference type="PRINTS" id="PR01438">
    <property type="entry name" value="UNVRSLSTRESS"/>
</dbReference>
<keyword evidence="4" id="KW-1185">Reference proteome</keyword>
<accession>A0ABU8B0G8</accession>
<evidence type="ECO:0000259" key="2">
    <source>
        <dbReference type="Pfam" id="PF00582"/>
    </source>
</evidence>
<dbReference type="PANTHER" id="PTHR46553">
    <property type="entry name" value="ADENINE NUCLEOTIDE ALPHA HYDROLASES-LIKE SUPERFAMILY PROTEIN"/>
    <property type="match status" value="1"/>
</dbReference>
<dbReference type="RefSeq" id="WP_334661880.1">
    <property type="nucleotide sequence ID" value="NZ_JARULZ010000003.1"/>
</dbReference>
<feature type="domain" description="UspA" evidence="2">
    <location>
        <begin position="5"/>
        <end position="136"/>
    </location>
</feature>
<protein>
    <submittedName>
        <fullName evidence="3">Universal stress protein</fullName>
    </submittedName>
</protein>
<comment type="caution">
    <text evidence="3">The sequence shown here is derived from an EMBL/GenBank/DDBJ whole genome shotgun (WGS) entry which is preliminary data.</text>
</comment>